<dbReference type="EMBL" id="CAJHNH020000668">
    <property type="protein sequence ID" value="CAG5119175.1"/>
    <property type="molecule type" value="Genomic_DNA"/>
</dbReference>
<protein>
    <recommendedName>
        <fullName evidence="4">Secreted protein</fullName>
    </recommendedName>
</protein>
<feature type="chain" id="PRO_5035846657" description="Secreted protein" evidence="1">
    <location>
        <begin position="21"/>
        <end position="80"/>
    </location>
</feature>
<evidence type="ECO:0000313" key="2">
    <source>
        <dbReference type="EMBL" id="CAG5119175.1"/>
    </source>
</evidence>
<organism evidence="2 3">
    <name type="scientific">Candidula unifasciata</name>
    <dbReference type="NCBI Taxonomy" id="100452"/>
    <lineage>
        <taxon>Eukaryota</taxon>
        <taxon>Metazoa</taxon>
        <taxon>Spiralia</taxon>
        <taxon>Lophotrochozoa</taxon>
        <taxon>Mollusca</taxon>
        <taxon>Gastropoda</taxon>
        <taxon>Heterobranchia</taxon>
        <taxon>Euthyneura</taxon>
        <taxon>Panpulmonata</taxon>
        <taxon>Eupulmonata</taxon>
        <taxon>Stylommatophora</taxon>
        <taxon>Helicina</taxon>
        <taxon>Helicoidea</taxon>
        <taxon>Geomitridae</taxon>
        <taxon>Candidula</taxon>
    </lineage>
</organism>
<accession>A0A8S3YUA4</accession>
<gene>
    <name evidence="2" type="ORF">CUNI_LOCUS4733</name>
</gene>
<dbReference type="Proteomes" id="UP000678393">
    <property type="component" value="Unassembled WGS sequence"/>
</dbReference>
<reference evidence="2" key="1">
    <citation type="submission" date="2021-04" db="EMBL/GenBank/DDBJ databases">
        <authorList>
            <consortium name="Molecular Ecology Group"/>
        </authorList>
    </citation>
    <scope>NUCLEOTIDE SEQUENCE</scope>
</reference>
<dbReference type="AlphaFoldDB" id="A0A8S3YUA4"/>
<proteinExistence type="predicted"/>
<feature type="non-terminal residue" evidence="2">
    <location>
        <position position="1"/>
    </location>
</feature>
<sequence length="80" mass="9050">MDLTVGILMIFAVLCKDVFSAAINTYVGPDGRSYYNTTLGCSVASLYPTNPYNERTKTYTNRDDRQCCYYAETRNSCCMD</sequence>
<name>A0A8S3YUA4_9EUPU</name>
<keyword evidence="1" id="KW-0732">Signal</keyword>
<evidence type="ECO:0000256" key="1">
    <source>
        <dbReference type="SAM" id="SignalP"/>
    </source>
</evidence>
<feature type="signal peptide" evidence="1">
    <location>
        <begin position="1"/>
        <end position="20"/>
    </location>
</feature>
<dbReference type="OrthoDB" id="6147673at2759"/>
<evidence type="ECO:0000313" key="3">
    <source>
        <dbReference type="Proteomes" id="UP000678393"/>
    </source>
</evidence>
<evidence type="ECO:0008006" key="4">
    <source>
        <dbReference type="Google" id="ProtNLM"/>
    </source>
</evidence>
<comment type="caution">
    <text evidence="2">The sequence shown here is derived from an EMBL/GenBank/DDBJ whole genome shotgun (WGS) entry which is preliminary data.</text>
</comment>
<keyword evidence="3" id="KW-1185">Reference proteome</keyword>